<evidence type="ECO:0000256" key="4">
    <source>
        <dbReference type="ARBA" id="ARBA00022519"/>
    </source>
</evidence>
<feature type="transmembrane region" description="Helical" evidence="9">
    <location>
        <begin position="139"/>
        <end position="160"/>
    </location>
</feature>
<keyword evidence="2 9" id="KW-0813">Transport</keyword>
<keyword evidence="4 9" id="KW-0997">Cell inner membrane</keyword>
<keyword evidence="3" id="KW-1003">Cell membrane</keyword>
<evidence type="ECO:0000256" key="7">
    <source>
        <dbReference type="ARBA" id="ARBA00023136"/>
    </source>
</evidence>
<evidence type="ECO:0000256" key="5">
    <source>
        <dbReference type="ARBA" id="ARBA00022692"/>
    </source>
</evidence>
<comment type="similarity">
    <text evidence="8 9">Belongs to the TRAP transporter small permease family.</text>
</comment>
<evidence type="ECO:0000256" key="6">
    <source>
        <dbReference type="ARBA" id="ARBA00022989"/>
    </source>
</evidence>
<evidence type="ECO:0000256" key="8">
    <source>
        <dbReference type="ARBA" id="ARBA00038436"/>
    </source>
</evidence>
<dbReference type="InterPro" id="IPR007387">
    <property type="entry name" value="TRAP_DctQ"/>
</dbReference>
<feature type="transmembrane region" description="Helical" evidence="9">
    <location>
        <begin position="21"/>
        <end position="42"/>
    </location>
</feature>
<organism evidence="11 12">
    <name type="scientific">Aquibium pacificus</name>
    <dbReference type="NCBI Taxonomy" id="3153579"/>
    <lineage>
        <taxon>Bacteria</taxon>
        <taxon>Pseudomonadati</taxon>
        <taxon>Pseudomonadota</taxon>
        <taxon>Alphaproteobacteria</taxon>
        <taxon>Hyphomicrobiales</taxon>
        <taxon>Phyllobacteriaceae</taxon>
        <taxon>Aquibium</taxon>
    </lineage>
</organism>
<dbReference type="RefSeq" id="WP_367955174.1">
    <property type="nucleotide sequence ID" value="NZ_JBDPGJ010000004.1"/>
</dbReference>
<gene>
    <name evidence="11" type="ORF">ABGN05_16650</name>
</gene>
<comment type="caution">
    <text evidence="11">The sequence shown here is derived from an EMBL/GenBank/DDBJ whole genome shotgun (WGS) entry which is preliminary data.</text>
</comment>
<sequence>MRIKMADWASMRNMALVLEKIAAASFKLGVSATALIFLATLYELVARYFFGAPTAWALDYSSYLLCAAVFFTLPTITAQGSSIAISILVDMLAERYRPMLITMIEIVAGMSCVIVAALCFDFSLRQYDAGTLTLAVVPIPRWILTSIMTYGFLLSGTLHFQRAVLRSSSTHTAVL</sequence>
<name>A0ABV3SLT5_9HYPH</name>
<dbReference type="PANTHER" id="PTHR35011:SF10">
    <property type="entry name" value="TRAP TRANSPORTER SMALL PERMEASE PROTEIN"/>
    <property type="match status" value="1"/>
</dbReference>
<reference evidence="11 12" key="1">
    <citation type="submission" date="2024-05" db="EMBL/GenBank/DDBJ databases">
        <authorList>
            <person name="Jiang F."/>
        </authorList>
    </citation>
    <scope>NUCLEOTIDE SEQUENCE [LARGE SCALE GENOMIC DNA]</scope>
    <source>
        <strain evidence="11 12">LZ166</strain>
    </source>
</reference>
<comment type="subcellular location">
    <subcellularLocation>
        <location evidence="1 9">Cell inner membrane</location>
        <topology evidence="1 9">Multi-pass membrane protein</topology>
    </subcellularLocation>
</comment>
<dbReference type="EMBL" id="JBDPGJ010000004">
    <property type="protein sequence ID" value="MEX0407290.1"/>
    <property type="molecule type" value="Genomic_DNA"/>
</dbReference>
<evidence type="ECO:0000259" key="10">
    <source>
        <dbReference type="Pfam" id="PF04290"/>
    </source>
</evidence>
<dbReference type="Proteomes" id="UP001556692">
    <property type="component" value="Unassembled WGS sequence"/>
</dbReference>
<keyword evidence="12" id="KW-1185">Reference proteome</keyword>
<comment type="subunit">
    <text evidence="9">The complex comprises the extracytoplasmic solute receptor protein and the two transmembrane proteins.</text>
</comment>
<proteinExistence type="inferred from homology"/>
<dbReference type="InterPro" id="IPR055348">
    <property type="entry name" value="DctQ"/>
</dbReference>
<evidence type="ECO:0000256" key="2">
    <source>
        <dbReference type="ARBA" id="ARBA00022448"/>
    </source>
</evidence>
<keyword evidence="6 9" id="KW-1133">Transmembrane helix</keyword>
<evidence type="ECO:0000256" key="9">
    <source>
        <dbReference type="RuleBase" id="RU369079"/>
    </source>
</evidence>
<evidence type="ECO:0000313" key="12">
    <source>
        <dbReference type="Proteomes" id="UP001556692"/>
    </source>
</evidence>
<comment type="function">
    <text evidence="9">Part of the tripartite ATP-independent periplasmic (TRAP) transport system.</text>
</comment>
<evidence type="ECO:0000256" key="1">
    <source>
        <dbReference type="ARBA" id="ARBA00004429"/>
    </source>
</evidence>
<feature type="transmembrane region" description="Helical" evidence="9">
    <location>
        <begin position="62"/>
        <end position="88"/>
    </location>
</feature>
<feature type="transmembrane region" description="Helical" evidence="9">
    <location>
        <begin position="100"/>
        <end position="124"/>
    </location>
</feature>
<accession>A0ABV3SLT5</accession>
<evidence type="ECO:0000313" key="11">
    <source>
        <dbReference type="EMBL" id="MEX0407290.1"/>
    </source>
</evidence>
<evidence type="ECO:0000256" key="3">
    <source>
        <dbReference type="ARBA" id="ARBA00022475"/>
    </source>
</evidence>
<feature type="domain" description="Tripartite ATP-independent periplasmic transporters DctQ component" evidence="10">
    <location>
        <begin position="36"/>
        <end position="162"/>
    </location>
</feature>
<keyword evidence="7 9" id="KW-0472">Membrane</keyword>
<protein>
    <recommendedName>
        <fullName evidence="9">TRAP transporter small permease protein</fullName>
    </recommendedName>
</protein>
<keyword evidence="5 9" id="KW-0812">Transmembrane</keyword>
<dbReference type="PANTHER" id="PTHR35011">
    <property type="entry name" value="2,3-DIKETO-L-GULONATE TRAP TRANSPORTER SMALL PERMEASE PROTEIN YIAM"/>
    <property type="match status" value="1"/>
</dbReference>
<dbReference type="Pfam" id="PF04290">
    <property type="entry name" value="DctQ"/>
    <property type="match status" value="1"/>
</dbReference>